<proteinExistence type="predicted"/>
<gene>
    <name evidence="1" type="ORF">IE81DRAFT_120757</name>
</gene>
<evidence type="ECO:0000313" key="1">
    <source>
        <dbReference type="EMBL" id="PWN42545.1"/>
    </source>
</evidence>
<organism evidence="1 2">
    <name type="scientific">Ceraceosorus guamensis</name>
    <dbReference type="NCBI Taxonomy" id="1522189"/>
    <lineage>
        <taxon>Eukaryota</taxon>
        <taxon>Fungi</taxon>
        <taxon>Dikarya</taxon>
        <taxon>Basidiomycota</taxon>
        <taxon>Ustilaginomycotina</taxon>
        <taxon>Exobasidiomycetes</taxon>
        <taxon>Ceraceosorales</taxon>
        <taxon>Ceraceosoraceae</taxon>
        <taxon>Ceraceosorus</taxon>
    </lineage>
</organism>
<name>A0A316W4L2_9BASI</name>
<sequence>MQKATPASRRPSHHPPLVYACDCLSLTPFTRPPSLPPPASRSQSALQSCHILIGYVLCTALIPSPSL</sequence>
<protein>
    <submittedName>
        <fullName evidence="1">Uncharacterized protein</fullName>
    </submittedName>
</protein>
<accession>A0A316W4L2</accession>
<dbReference type="RefSeq" id="XP_025369705.1">
    <property type="nucleotide sequence ID" value="XM_025510174.1"/>
</dbReference>
<dbReference type="Proteomes" id="UP000245783">
    <property type="component" value="Unassembled WGS sequence"/>
</dbReference>
<evidence type="ECO:0000313" key="2">
    <source>
        <dbReference type="Proteomes" id="UP000245783"/>
    </source>
</evidence>
<dbReference type="InParanoid" id="A0A316W4L2"/>
<dbReference type="EMBL" id="KZ819378">
    <property type="protein sequence ID" value="PWN42545.1"/>
    <property type="molecule type" value="Genomic_DNA"/>
</dbReference>
<keyword evidence="2" id="KW-1185">Reference proteome</keyword>
<dbReference type="GeneID" id="37032044"/>
<dbReference type="AlphaFoldDB" id="A0A316W4L2"/>
<dbReference type="PROSITE" id="PS51257">
    <property type="entry name" value="PROKAR_LIPOPROTEIN"/>
    <property type="match status" value="1"/>
</dbReference>
<reference evidence="1 2" key="1">
    <citation type="journal article" date="2018" name="Mol. Biol. Evol.">
        <title>Broad Genomic Sampling Reveals a Smut Pathogenic Ancestry of the Fungal Clade Ustilaginomycotina.</title>
        <authorList>
            <person name="Kijpornyongpan T."/>
            <person name="Mondo S.J."/>
            <person name="Barry K."/>
            <person name="Sandor L."/>
            <person name="Lee J."/>
            <person name="Lipzen A."/>
            <person name="Pangilinan J."/>
            <person name="LaButti K."/>
            <person name="Hainaut M."/>
            <person name="Henrissat B."/>
            <person name="Grigoriev I.V."/>
            <person name="Spatafora J.W."/>
            <person name="Aime M.C."/>
        </authorList>
    </citation>
    <scope>NUCLEOTIDE SEQUENCE [LARGE SCALE GENOMIC DNA]</scope>
    <source>
        <strain evidence="1 2">MCA 4658</strain>
    </source>
</reference>